<dbReference type="Proteomes" id="UP001157006">
    <property type="component" value="Chromosome 1L"/>
</dbReference>
<evidence type="ECO:0000313" key="1">
    <source>
        <dbReference type="EMBL" id="CAI8588208.1"/>
    </source>
</evidence>
<name>A0AAV0YTS6_VICFA</name>
<sequence length="113" mass="12499">MRSFADLEGGIAATGIHARDLDGLRGFDLRVWLSGRRWRADDLLSDACFIMDLVSASAGFYQQPVHVGGRLVRLLVCEGANEASERVVAGTTVPQFFFLFSLKHKAIYQLLVN</sequence>
<evidence type="ECO:0000313" key="2">
    <source>
        <dbReference type="Proteomes" id="UP001157006"/>
    </source>
</evidence>
<organism evidence="1 2">
    <name type="scientific">Vicia faba</name>
    <name type="common">Broad bean</name>
    <name type="synonym">Faba vulgaris</name>
    <dbReference type="NCBI Taxonomy" id="3906"/>
    <lineage>
        <taxon>Eukaryota</taxon>
        <taxon>Viridiplantae</taxon>
        <taxon>Streptophyta</taxon>
        <taxon>Embryophyta</taxon>
        <taxon>Tracheophyta</taxon>
        <taxon>Spermatophyta</taxon>
        <taxon>Magnoliopsida</taxon>
        <taxon>eudicotyledons</taxon>
        <taxon>Gunneridae</taxon>
        <taxon>Pentapetalae</taxon>
        <taxon>rosids</taxon>
        <taxon>fabids</taxon>
        <taxon>Fabales</taxon>
        <taxon>Fabaceae</taxon>
        <taxon>Papilionoideae</taxon>
        <taxon>50 kb inversion clade</taxon>
        <taxon>NPAAA clade</taxon>
        <taxon>Hologalegina</taxon>
        <taxon>IRL clade</taxon>
        <taxon>Fabeae</taxon>
        <taxon>Vicia</taxon>
    </lineage>
</organism>
<gene>
    <name evidence="1" type="ORF">VFH_I336920</name>
</gene>
<keyword evidence="2" id="KW-1185">Reference proteome</keyword>
<dbReference type="AlphaFoldDB" id="A0AAV0YTS6"/>
<reference evidence="1 2" key="1">
    <citation type="submission" date="2023-01" db="EMBL/GenBank/DDBJ databases">
        <authorList>
            <person name="Kreplak J."/>
        </authorList>
    </citation>
    <scope>NUCLEOTIDE SEQUENCE [LARGE SCALE GENOMIC DNA]</scope>
</reference>
<proteinExistence type="predicted"/>
<dbReference type="EMBL" id="OX451736">
    <property type="protein sequence ID" value="CAI8588208.1"/>
    <property type="molecule type" value="Genomic_DNA"/>
</dbReference>
<accession>A0AAV0YTS6</accession>
<protein>
    <submittedName>
        <fullName evidence="1">Uncharacterized protein</fullName>
    </submittedName>
</protein>